<sequence length="101" mass="11392">MFTCYKQSSDNAHSVASSQRSSSLRLFVDETYSDIINNLIDYEDGQEEPDSLRVDKNMHGLAGELPYRADNRTAQADGGDLPATLRTKDPKECHKKYPDHD</sequence>
<organism evidence="2 3">
    <name type="scientific">Trichonephila clavipes</name>
    <name type="common">Golden silk orbweaver</name>
    <name type="synonym">Nephila clavipes</name>
    <dbReference type="NCBI Taxonomy" id="2585209"/>
    <lineage>
        <taxon>Eukaryota</taxon>
        <taxon>Metazoa</taxon>
        <taxon>Ecdysozoa</taxon>
        <taxon>Arthropoda</taxon>
        <taxon>Chelicerata</taxon>
        <taxon>Arachnida</taxon>
        <taxon>Araneae</taxon>
        <taxon>Araneomorphae</taxon>
        <taxon>Entelegynae</taxon>
        <taxon>Araneoidea</taxon>
        <taxon>Nephilidae</taxon>
        <taxon>Trichonephila</taxon>
    </lineage>
</organism>
<evidence type="ECO:0000313" key="2">
    <source>
        <dbReference type="EMBL" id="GFY21310.1"/>
    </source>
</evidence>
<accession>A0A8X6T0D0</accession>
<dbReference type="AlphaFoldDB" id="A0A8X6T0D0"/>
<proteinExistence type="predicted"/>
<comment type="caution">
    <text evidence="2">The sequence shown here is derived from an EMBL/GenBank/DDBJ whole genome shotgun (WGS) entry which is preliminary data.</text>
</comment>
<dbReference type="Proteomes" id="UP000887159">
    <property type="component" value="Unassembled WGS sequence"/>
</dbReference>
<protein>
    <submittedName>
        <fullName evidence="2">Uncharacterized protein</fullName>
    </submittedName>
</protein>
<evidence type="ECO:0000313" key="3">
    <source>
        <dbReference type="Proteomes" id="UP000887159"/>
    </source>
</evidence>
<feature type="region of interest" description="Disordered" evidence="1">
    <location>
        <begin position="65"/>
        <end position="101"/>
    </location>
</feature>
<feature type="compositionally biased region" description="Basic and acidic residues" evidence="1">
    <location>
        <begin position="86"/>
        <end position="101"/>
    </location>
</feature>
<reference evidence="2" key="1">
    <citation type="submission" date="2020-08" db="EMBL/GenBank/DDBJ databases">
        <title>Multicomponent nature underlies the extraordinary mechanical properties of spider dragline silk.</title>
        <authorList>
            <person name="Kono N."/>
            <person name="Nakamura H."/>
            <person name="Mori M."/>
            <person name="Yoshida Y."/>
            <person name="Ohtoshi R."/>
            <person name="Malay A.D."/>
            <person name="Moran D.A.P."/>
            <person name="Tomita M."/>
            <person name="Numata K."/>
            <person name="Arakawa K."/>
        </authorList>
    </citation>
    <scope>NUCLEOTIDE SEQUENCE</scope>
</reference>
<feature type="region of interest" description="Disordered" evidence="1">
    <location>
        <begin position="1"/>
        <end position="22"/>
    </location>
</feature>
<feature type="compositionally biased region" description="Polar residues" evidence="1">
    <location>
        <begin position="1"/>
        <end position="12"/>
    </location>
</feature>
<gene>
    <name evidence="2" type="ORF">TNCV_3993541</name>
</gene>
<name>A0A8X6T0D0_TRICX</name>
<keyword evidence="3" id="KW-1185">Reference proteome</keyword>
<evidence type="ECO:0000256" key="1">
    <source>
        <dbReference type="SAM" id="MobiDB-lite"/>
    </source>
</evidence>
<dbReference type="EMBL" id="BMAU01021357">
    <property type="protein sequence ID" value="GFY21310.1"/>
    <property type="molecule type" value="Genomic_DNA"/>
</dbReference>